<dbReference type="AlphaFoldDB" id="A0A6C0BNQ8"/>
<proteinExistence type="predicted"/>
<dbReference type="EMBL" id="MN739210">
    <property type="protein sequence ID" value="QHS93836.1"/>
    <property type="molecule type" value="Genomic_DNA"/>
</dbReference>
<accession>A0A6C0BNQ8</accession>
<evidence type="ECO:0000313" key="1">
    <source>
        <dbReference type="EMBL" id="QHS93836.1"/>
    </source>
</evidence>
<sequence>MILEVGGFKLDMTRSHVYIITGRPQLWESLDLRNLEIVDKDANLTYSTYPYLLCPDYLVGYPLDLPKGILPPDLWMLVQSYLLWDTIYGNIQVYIDRWGPILYVRNYYPELRYLLYDHWVQDEEKLNLLKQCRRKKIRFIPIRSLFNDVEMVPLLNPKISK</sequence>
<protein>
    <submittedName>
        <fullName evidence="1">Uncharacterized protein</fullName>
    </submittedName>
</protein>
<name>A0A6C0BNQ8_9ZZZZ</name>
<organism evidence="1">
    <name type="scientific">viral metagenome</name>
    <dbReference type="NCBI Taxonomy" id="1070528"/>
    <lineage>
        <taxon>unclassified sequences</taxon>
        <taxon>metagenomes</taxon>
        <taxon>organismal metagenomes</taxon>
    </lineage>
</organism>
<reference evidence="1" key="1">
    <citation type="journal article" date="2020" name="Nature">
        <title>Giant virus diversity and host interactions through global metagenomics.</title>
        <authorList>
            <person name="Schulz F."/>
            <person name="Roux S."/>
            <person name="Paez-Espino D."/>
            <person name="Jungbluth S."/>
            <person name="Walsh D.A."/>
            <person name="Denef V.J."/>
            <person name="McMahon K.D."/>
            <person name="Konstantinidis K.T."/>
            <person name="Eloe-Fadrosh E.A."/>
            <person name="Kyrpides N.C."/>
            <person name="Woyke T."/>
        </authorList>
    </citation>
    <scope>NUCLEOTIDE SEQUENCE</scope>
    <source>
        <strain evidence="1">GVMAG-M-3300018080-19</strain>
    </source>
</reference>